<evidence type="ECO:0000313" key="7">
    <source>
        <dbReference type="Proteomes" id="UP000236959"/>
    </source>
</evidence>
<reference evidence="6 7" key="1">
    <citation type="submission" date="2018-01" db="EMBL/GenBank/DDBJ databases">
        <title>Genomic Encyclopedia of Archaeal and Bacterial Type Strains, Phase II (KMG-II): from individual species to whole genera.</title>
        <authorList>
            <person name="Goeker M."/>
        </authorList>
    </citation>
    <scope>NUCLEOTIDE SEQUENCE [LARGE SCALE GENOMIC DNA]</scope>
    <source>
        <strain evidence="6 7">DSM 17023</strain>
    </source>
</reference>
<feature type="domain" description="HTH lysR-type" evidence="5">
    <location>
        <begin position="1"/>
        <end position="58"/>
    </location>
</feature>
<dbReference type="SUPFAM" id="SSF46785">
    <property type="entry name" value="Winged helix' DNA-binding domain"/>
    <property type="match status" value="1"/>
</dbReference>
<dbReference type="OrthoDB" id="8479870at2"/>
<dbReference type="AlphaFoldDB" id="A0A2S3V1J0"/>
<keyword evidence="3 6" id="KW-0238">DNA-binding</keyword>
<comment type="similarity">
    <text evidence="1">Belongs to the LysR transcriptional regulatory family.</text>
</comment>
<organism evidence="6 7">
    <name type="scientific">Roseibium marinum</name>
    <dbReference type="NCBI Taxonomy" id="281252"/>
    <lineage>
        <taxon>Bacteria</taxon>
        <taxon>Pseudomonadati</taxon>
        <taxon>Pseudomonadota</taxon>
        <taxon>Alphaproteobacteria</taxon>
        <taxon>Hyphomicrobiales</taxon>
        <taxon>Stappiaceae</taxon>
        <taxon>Roseibium</taxon>
    </lineage>
</organism>
<sequence>MRIDLLETYRAILAIGTTQGAALELGVSQSAVSRRLAQLEETLGLTLFIRDKTRLIPTRENRMIQGQIEGLLDRSHRLSARAQELRNGNSSSITLRVAFPSSLTLSVVPRIVAEFLAENDQVKLELHNGPYDSIERMLLDERAEIGFLRHPVQRSGLKTAPLVTSRTVCVVPRGHPLEARGTVSVRDLRGLPLILLGRARSVRQEFEDLFRRSGLRPDIRVEAHSVCSACALVAAGLGVTLVNELMAIDQKHLPITLLPLAESFPHAFAFAMIDDTPPSISATKFMEKTTSMLADFLSAKISPV</sequence>
<dbReference type="PROSITE" id="PS50931">
    <property type="entry name" value="HTH_LYSR"/>
    <property type="match status" value="1"/>
</dbReference>
<evidence type="ECO:0000256" key="3">
    <source>
        <dbReference type="ARBA" id="ARBA00023125"/>
    </source>
</evidence>
<dbReference type="Pfam" id="PF00126">
    <property type="entry name" value="HTH_1"/>
    <property type="match status" value="1"/>
</dbReference>
<evidence type="ECO:0000259" key="5">
    <source>
        <dbReference type="PROSITE" id="PS50931"/>
    </source>
</evidence>
<protein>
    <submittedName>
        <fullName evidence="6">DNA-binding transcriptional LysR family regulator</fullName>
    </submittedName>
</protein>
<evidence type="ECO:0000256" key="4">
    <source>
        <dbReference type="ARBA" id="ARBA00023163"/>
    </source>
</evidence>
<dbReference type="Gene3D" id="3.40.190.290">
    <property type="match status" value="1"/>
</dbReference>
<accession>A0A2S3V1J0</accession>
<proteinExistence type="inferred from homology"/>
<keyword evidence="7" id="KW-1185">Reference proteome</keyword>
<dbReference type="InterPro" id="IPR036390">
    <property type="entry name" value="WH_DNA-bd_sf"/>
</dbReference>
<dbReference type="Gene3D" id="1.10.10.10">
    <property type="entry name" value="Winged helix-like DNA-binding domain superfamily/Winged helix DNA-binding domain"/>
    <property type="match status" value="1"/>
</dbReference>
<dbReference type="PANTHER" id="PTHR30427:SF1">
    <property type="entry name" value="TRANSCRIPTIONAL ACTIVATOR PROTEIN LYSR"/>
    <property type="match status" value="1"/>
</dbReference>
<dbReference type="EMBL" id="PPCN01000001">
    <property type="protein sequence ID" value="POF33818.1"/>
    <property type="molecule type" value="Genomic_DNA"/>
</dbReference>
<gene>
    <name evidence="6" type="ORF">CLV41_101267</name>
</gene>
<dbReference type="GO" id="GO:0043565">
    <property type="term" value="F:sequence-specific DNA binding"/>
    <property type="evidence" value="ECO:0007669"/>
    <property type="project" value="TreeGrafter"/>
</dbReference>
<comment type="caution">
    <text evidence="6">The sequence shown here is derived from an EMBL/GenBank/DDBJ whole genome shotgun (WGS) entry which is preliminary data.</text>
</comment>
<dbReference type="SUPFAM" id="SSF53850">
    <property type="entry name" value="Periplasmic binding protein-like II"/>
    <property type="match status" value="1"/>
</dbReference>
<dbReference type="PANTHER" id="PTHR30427">
    <property type="entry name" value="TRANSCRIPTIONAL ACTIVATOR PROTEIN LYSR"/>
    <property type="match status" value="1"/>
</dbReference>
<dbReference type="Pfam" id="PF03466">
    <property type="entry name" value="LysR_substrate"/>
    <property type="match status" value="1"/>
</dbReference>
<dbReference type="GO" id="GO:0010628">
    <property type="term" value="P:positive regulation of gene expression"/>
    <property type="evidence" value="ECO:0007669"/>
    <property type="project" value="TreeGrafter"/>
</dbReference>
<dbReference type="InterPro" id="IPR000847">
    <property type="entry name" value="LysR_HTH_N"/>
</dbReference>
<dbReference type="GO" id="GO:0003700">
    <property type="term" value="F:DNA-binding transcription factor activity"/>
    <property type="evidence" value="ECO:0007669"/>
    <property type="project" value="InterPro"/>
</dbReference>
<dbReference type="RefSeq" id="WP_103220480.1">
    <property type="nucleotide sequence ID" value="NZ_PPCN01000001.1"/>
</dbReference>
<keyword evidence="2" id="KW-0805">Transcription regulation</keyword>
<dbReference type="InterPro" id="IPR036388">
    <property type="entry name" value="WH-like_DNA-bd_sf"/>
</dbReference>
<dbReference type="InterPro" id="IPR005119">
    <property type="entry name" value="LysR_subst-bd"/>
</dbReference>
<evidence type="ECO:0000256" key="1">
    <source>
        <dbReference type="ARBA" id="ARBA00009437"/>
    </source>
</evidence>
<name>A0A2S3V1J0_9HYPH</name>
<dbReference type="Proteomes" id="UP000236959">
    <property type="component" value="Unassembled WGS sequence"/>
</dbReference>
<keyword evidence="4" id="KW-0804">Transcription</keyword>
<dbReference type="PRINTS" id="PR00039">
    <property type="entry name" value="HTHLYSR"/>
</dbReference>
<evidence type="ECO:0000256" key="2">
    <source>
        <dbReference type="ARBA" id="ARBA00023015"/>
    </source>
</evidence>
<evidence type="ECO:0000313" key="6">
    <source>
        <dbReference type="EMBL" id="POF33818.1"/>
    </source>
</evidence>